<dbReference type="SUPFAM" id="SSF46689">
    <property type="entry name" value="Homeodomain-like"/>
    <property type="match status" value="2"/>
</dbReference>
<sequence length="499" mass="57991">MNYNVLLVDDEYMIVNGLKKIISWEEEGFTIKGTARNAKEALSVMEIEAIDLVITDITMPEMTGLEFVEAAQKDANQFEFMILSGYQKFDYLKGGLQLGAINYLMKPVDKQELLKSVRKAKKRLDSRSQQETRDGLYSDILLAQWVNGEIDKDNYEELNQLINTSEKAEWTVLMIEVTREEKAQAIQWLEEQQQTLFFTRNLGDKSLVVHIFKGGKYQLNQLLSSNQFQSSEDKNWLVSIGETVNDWEDVPDSFEKANQTLQRYKFYESSGSKVLYSVFSDDFDLSADIINFNKTLMVGDFTTIEATIAEIFAKTQKIGARPEDVRHITFMLFMDIYRRFNHLDESEYQQILDDINHSSNADKLQGILTTTIKQITKEKLSYDYSENVQNVINKIRSDYASELTLKSVAQSLHLNVMYLGQLFKKETKKSFSQYLNQYRMKKAQNLLLYSDDNVNEIADKIGFNNSTYFSQIFKKMNDLTPKEFREKYQNQYHSVGEDK</sequence>
<evidence type="ECO:0000256" key="4">
    <source>
        <dbReference type="PROSITE-ProRule" id="PRU00169"/>
    </source>
</evidence>
<dbReference type="PRINTS" id="PR00032">
    <property type="entry name" value="HTHARAC"/>
</dbReference>
<keyword evidence="3" id="KW-0804">Transcription</keyword>
<dbReference type="InterPro" id="IPR001789">
    <property type="entry name" value="Sig_transdc_resp-reg_receiver"/>
</dbReference>
<proteinExistence type="predicted"/>
<dbReference type="PROSITE" id="PS50110">
    <property type="entry name" value="RESPONSE_REGULATORY"/>
    <property type="match status" value="1"/>
</dbReference>
<dbReference type="PROSITE" id="PS01124">
    <property type="entry name" value="HTH_ARAC_FAMILY_2"/>
    <property type="match status" value="1"/>
</dbReference>
<dbReference type="CDD" id="cd17536">
    <property type="entry name" value="REC_YesN-like"/>
    <property type="match status" value="1"/>
</dbReference>
<dbReference type="EMBL" id="MIEK01000001">
    <property type="protein sequence ID" value="OEH84100.1"/>
    <property type="molecule type" value="Genomic_DNA"/>
</dbReference>
<evidence type="ECO:0000259" key="5">
    <source>
        <dbReference type="PROSITE" id="PS01124"/>
    </source>
</evidence>
<dbReference type="GO" id="GO:0003700">
    <property type="term" value="F:DNA-binding transcription factor activity"/>
    <property type="evidence" value="ECO:0007669"/>
    <property type="project" value="InterPro"/>
</dbReference>
<dbReference type="InterPro" id="IPR018060">
    <property type="entry name" value="HTH_AraC"/>
</dbReference>
<dbReference type="SMART" id="SM00448">
    <property type="entry name" value="REC"/>
    <property type="match status" value="1"/>
</dbReference>
<feature type="modified residue" description="4-aspartylphosphate" evidence="4">
    <location>
        <position position="56"/>
    </location>
</feature>
<dbReference type="SUPFAM" id="SSF52172">
    <property type="entry name" value="CheY-like"/>
    <property type="match status" value="1"/>
</dbReference>
<keyword evidence="8" id="KW-1185">Reference proteome</keyword>
<feature type="domain" description="Response regulatory" evidence="6">
    <location>
        <begin position="4"/>
        <end position="121"/>
    </location>
</feature>
<dbReference type="Gene3D" id="1.10.10.60">
    <property type="entry name" value="Homeodomain-like"/>
    <property type="match status" value="2"/>
</dbReference>
<dbReference type="GO" id="GO:0000160">
    <property type="term" value="P:phosphorelay signal transduction system"/>
    <property type="evidence" value="ECO:0007669"/>
    <property type="project" value="InterPro"/>
</dbReference>
<evidence type="ECO:0000256" key="1">
    <source>
        <dbReference type="ARBA" id="ARBA00023015"/>
    </source>
</evidence>
<dbReference type="RefSeq" id="WP_069697107.1">
    <property type="nucleotide sequence ID" value="NZ_JAGGMA010000003.1"/>
</dbReference>
<accession>A0A1E5L1S6</accession>
<dbReference type="PROSITE" id="PS00041">
    <property type="entry name" value="HTH_ARAC_FAMILY_1"/>
    <property type="match status" value="1"/>
</dbReference>
<keyword evidence="4" id="KW-0597">Phosphoprotein</keyword>
<dbReference type="Pfam" id="PF00072">
    <property type="entry name" value="Response_reg"/>
    <property type="match status" value="1"/>
</dbReference>
<dbReference type="InterPro" id="IPR009057">
    <property type="entry name" value="Homeodomain-like_sf"/>
</dbReference>
<dbReference type="STRING" id="762845.BCR26_01115"/>
<dbReference type="SMART" id="SM00342">
    <property type="entry name" value="HTH_ARAC"/>
    <property type="match status" value="1"/>
</dbReference>
<dbReference type="Gene3D" id="3.40.50.2300">
    <property type="match status" value="1"/>
</dbReference>
<comment type="caution">
    <text evidence="7">The sequence shown here is derived from an EMBL/GenBank/DDBJ whole genome shotgun (WGS) entry which is preliminary data.</text>
</comment>
<dbReference type="OrthoDB" id="342399at2"/>
<dbReference type="InterPro" id="IPR020449">
    <property type="entry name" value="Tscrpt_reg_AraC-type_HTH"/>
</dbReference>
<evidence type="ECO:0000256" key="3">
    <source>
        <dbReference type="ARBA" id="ARBA00023163"/>
    </source>
</evidence>
<dbReference type="Pfam" id="PF12833">
    <property type="entry name" value="HTH_18"/>
    <property type="match status" value="1"/>
</dbReference>
<dbReference type="AlphaFoldDB" id="A0A1E5L1S6"/>
<evidence type="ECO:0000313" key="7">
    <source>
        <dbReference type="EMBL" id="OEH84100.1"/>
    </source>
</evidence>
<name>A0A1E5L1S6_9ENTE</name>
<organism evidence="7 8">
    <name type="scientific">Enterococcus rivorum</name>
    <dbReference type="NCBI Taxonomy" id="762845"/>
    <lineage>
        <taxon>Bacteria</taxon>
        <taxon>Bacillati</taxon>
        <taxon>Bacillota</taxon>
        <taxon>Bacilli</taxon>
        <taxon>Lactobacillales</taxon>
        <taxon>Enterococcaceae</taxon>
        <taxon>Enterococcus</taxon>
    </lineage>
</organism>
<dbReference type="PANTHER" id="PTHR43280">
    <property type="entry name" value="ARAC-FAMILY TRANSCRIPTIONAL REGULATOR"/>
    <property type="match status" value="1"/>
</dbReference>
<reference evidence="7 8" key="1">
    <citation type="submission" date="2016-09" db="EMBL/GenBank/DDBJ databases">
        <authorList>
            <person name="Capua I."/>
            <person name="De Benedictis P."/>
            <person name="Joannis T."/>
            <person name="Lombin L.H."/>
            <person name="Cattoli G."/>
        </authorList>
    </citation>
    <scope>NUCLEOTIDE SEQUENCE [LARGE SCALE GENOMIC DNA]</scope>
    <source>
        <strain evidence="7 8">LMG 25899</strain>
    </source>
</reference>
<gene>
    <name evidence="7" type="ORF">BCR26_01115</name>
</gene>
<dbReference type="InterPro" id="IPR011006">
    <property type="entry name" value="CheY-like_superfamily"/>
</dbReference>
<evidence type="ECO:0000313" key="8">
    <source>
        <dbReference type="Proteomes" id="UP000095256"/>
    </source>
</evidence>
<evidence type="ECO:0000259" key="6">
    <source>
        <dbReference type="PROSITE" id="PS50110"/>
    </source>
</evidence>
<feature type="domain" description="HTH araC/xylS-type" evidence="5">
    <location>
        <begin position="389"/>
        <end position="487"/>
    </location>
</feature>
<dbReference type="PANTHER" id="PTHR43280:SF35">
    <property type="entry name" value="RESPONSE REGULATOR"/>
    <property type="match status" value="1"/>
</dbReference>
<dbReference type="Proteomes" id="UP000095256">
    <property type="component" value="Unassembled WGS sequence"/>
</dbReference>
<keyword evidence="2" id="KW-0238">DNA-binding</keyword>
<dbReference type="GO" id="GO:0043565">
    <property type="term" value="F:sequence-specific DNA binding"/>
    <property type="evidence" value="ECO:0007669"/>
    <property type="project" value="InterPro"/>
</dbReference>
<evidence type="ECO:0000256" key="2">
    <source>
        <dbReference type="ARBA" id="ARBA00023125"/>
    </source>
</evidence>
<dbReference type="InterPro" id="IPR018062">
    <property type="entry name" value="HTH_AraC-typ_CS"/>
</dbReference>
<keyword evidence="1" id="KW-0805">Transcription regulation</keyword>
<protein>
    <submittedName>
        <fullName evidence="7">Two-component system response regulator</fullName>
    </submittedName>
</protein>